<dbReference type="Proteomes" id="UP001239111">
    <property type="component" value="Chromosome 4"/>
</dbReference>
<name>A0ACC2N1E8_9HYME</name>
<evidence type="ECO:0000313" key="1">
    <source>
        <dbReference type="EMBL" id="KAJ8664974.1"/>
    </source>
</evidence>
<proteinExistence type="predicted"/>
<dbReference type="EMBL" id="CM056744">
    <property type="protein sequence ID" value="KAJ8664974.1"/>
    <property type="molecule type" value="Genomic_DNA"/>
</dbReference>
<accession>A0ACC2N1E8</accession>
<comment type="caution">
    <text evidence="1">The sequence shown here is derived from an EMBL/GenBank/DDBJ whole genome shotgun (WGS) entry which is preliminary data.</text>
</comment>
<protein>
    <submittedName>
        <fullName evidence="1">Uncharacterized protein</fullName>
    </submittedName>
</protein>
<organism evidence="1 2">
    <name type="scientific">Eretmocerus hayati</name>
    <dbReference type="NCBI Taxonomy" id="131215"/>
    <lineage>
        <taxon>Eukaryota</taxon>
        <taxon>Metazoa</taxon>
        <taxon>Ecdysozoa</taxon>
        <taxon>Arthropoda</taxon>
        <taxon>Hexapoda</taxon>
        <taxon>Insecta</taxon>
        <taxon>Pterygota</taxon>
        <taxon>Neoptera</taxon>
        <taxon>Endopterygota</taxon>
        <taxon>Hymenoptera</taxon>
        <taxon>Apocrita</taxon>
        <taxon>Proctotrupomorpha</taxon>
        <taxon>Chalcidoidea</taxon>
        <taxon>Aphelinidae</taxon>
        <taxon>Aphelininae</taxon>
        <taxon>Eretmocerus</taxon>
    </lineage>
</organism>
<keyword evidence="2" id="KW-1185">Reference proteome</keyword>
<reference evidence="1" key="1">
    <citation type="submission" date="2023-04" db="EMBL/GenBank/DDBJ databases">
        <title>A chromosome-level genome assembly of the parasitoid wasp Eretmocerus hayati.</title>
        <authorList>
            <person name="Zhong Y."/>
            <person name="Liu S."/>
            <person name="Liu Y."/>
        </authorList>
    </citation>
    <scope>NUCLEOTIDE SEQUENCE</scope>
    <source>
        <strain evidence="1">ZJU_SS_LIU_2023</strain>
    </source>
</reference>
<sequence>MSCNTCQAKFSFFTRENGCPYCGFSYCSKCLKYKYILPNVGEKKICGRCFNKLKTSETKSDMQTEPDDIAIPESLDKPLEPIDIWKRLESLANPPRPPITMYRRRSRLDDLGAGLDPIDQELVNRLKKLKNEDVQLPPPTEEDIVRRLALLKDRDPNAIPKPMDINQVDTRTPQQKSDDLIQEYLERLEISKNDEKTNDDIRKRLDVLRGIDSSKYSQEPMMDYEEDEASATKRIIEKALAEAALENKLGEIDDLEEFDLQPTAVDRSEDDLESCVMCDQTSDLVSCSGCTGDLYCSKCFRENHDACELHKHRTRPFRQRKMSD</sequence>
<evidence type="ECO:0000313" key="2">
    <source>
        <dbReference type="Proteomes" id="UP001239111"/>
    </source>
</evidence>
<gene>
    <name evidence="1" type="ORF">QAD02_006636</name>
</gene>